<keyword evidence="2" id="KW-1185">Reference proteome</keyword>
<dbReference type="RefSeq" id="WP_085212136.1">
    <property type="nucleotide sequence ID" value="NZ_FXAM01000001.1"/>
</dbReference>
<dbReference type="AlphaFoldDB" id="A0A1Y6D195"/>
<accession>A0A1Y6D195</accession>
<gene>
    <name evidence="1" type="ORF">SAMN02949497_1934</name>
</gene>
<proteinExistence type="predicted"/>
<dbReference type="Proteomes" id="UP000192923">
    <property type="component" value="Unassembled WGS sequence"/>
</dbReference>
<sequence length="775" mass="82160">MPLIRFSGFKGEAPRVAPHQLPPGFAQTALDVDLRRGMLEPLRDPATILAGVGAATTLFLHSSGKWLLWTDPVNVVEGVVAADATGRVFWTDGDYPKQSNTALLDIAGDYAVDTVNFHRLGVPAPDAAPVVTVAEDAPEGYGVERTFVYCWTHRATLGGLSAPVTVMVGPGRSAHIFGLDVVPPTVFPTGGAAAKANSFRKFLFEYDAATDTYVLVKKLAYDDDGYTDDGAARGTRKKTAAFKPAKIAAPTPGWGVDVVDAVPDAAHDRDYVYCWLYQGAGGVWWRTDASAAATVAGVKDTDAVAVSGMAQDYATPFPDGAHGIRKMVFRTDGDGDLRLVAKIPRNAAQWRDAKPTEKLGRKIGHWPVGLTGAPATPTAEIVSEADTEVVSVAYVQTWVTGWGEESAPSLVSNTLDLYPWQEASVATATAAPSGYDNITQKRLYRADVTGTFRLATTLDLAVGDWVDALADEDLGDPIETTLWDAPPDDLQGLAGLPNGVLAGFAGNQVLFSETDVPYAWPVAYRYTVAAPVVALAVVDGGVLVLTEGRPYLCRGFDPAAAVPELIRERAACVSARSVVDMGGWAMWASPDGLMSTRSGAPALETAGLLTREQWQAFAPSTLVGGFWQGRYVGFYDDGEAPAAFVFDLEGGFLALVEVAADACWNDAATDRLFVVAGGDLGAWNEGAAKAFIWKSGRALVDAAMTPLCARVDAEAYPVLFKLYADGALKLTQSVADNRAFRLPGGYRAFGFEVEIGGTVQVRQAVVASTMAELAG</sequence>
<evidence type="ECO:0000313" key="2">
    <source>
        <dbReference type="Proteomes" id="UP000192923"/>
    </source>
</evidence>
<organism evidence="1 2">
    <name type="scientific">Methylomagnum ishizawai</name>
    <dbReference type="NCBI Taxonomy" id="1760988"/>
    <lineage>
        <taxon>Bacteria</taxon>
        <taxon>Pseudomonadati</taxon>
        <taxon>Pseudomonadota</taxon>
        <taxon>Gammaproteobacteria</taxon>
        <taxon>Methylococcales</taxon>
        <taxon>Methylococcaceae</taxon>
        <taxon>Methylomagnum</taxon>
    </lineage>
</organism>
<dbReference type="OrthoDB" id="8871616at2"/>
<evidence type="ECO:0000313" key="1">
    <source>
        <dbReference type="EMBL" id="SMF94613.1"/>
    </source>
</evidence>
<reference evidence="1 2" key="1">
    <citation type="submission" date="2016-12" db="EMBL/GenBank/DDBJ databases">
        <authorList>
            <person name="Song W.-J."/>
            <person name="Kurnit D.M."/>
        </authorList>
    </citation>
    <scope>NUCLEOTIDE SEQUENCE [LARGE SCALE GENOMIC DNA]</scope>
    <source>
        <strain evidence="1 2">175</strain>
    </source>
</reference>
<dbReference type="STRING" id="1760988.SAMN02949497_1934"/>
<name>A0A1Y6D195_9GAMM</name>
<protein>
    <submittedName>
        <fullName evidence="1">Uncharacterized protein</fullName>
    </submittedName>
</protein>
<dbReference type="EMBL" id="FXAM01000001">
    <property type="protein sequence ID" value="SMF94613.1"/>
    <property type="molecule type" value="Genomic_DNA"/>
</dbReference>